<proteinExistence type="predicted"/>
<reference evidence="3 4" key="1">
    <citation type="submission" date="2012-04" db="EMBL/GenBank/DDBJ databases">
        <title>The Genome Sequence of Saprolegnia declina VS20.</title>
        <authorList>
            <consortium name="The Broad Institute Genome Sequencing Platform"/>
            <person name="Russ C."/>
            <person name="Nusbaum C."/>
            <person name="Tyler B."/>
            <person name="van West P."/>
            <person name="Dieguez-Uribeondo J."/>
            <person name="de Bruijn I."/>
            <person name="Tripathy S."/>
            <person name="Jiang R."/>
            <person name="Young S.K."/>
            <person name="Zeng Q."/>
            <person name="Gargeya S."/>
            <person name="Fitzgerald M."/>
            <person name="Haas B."/>
            <person name="Abouelleil A."/>
            <person name="Alvarado L."/>
            <person name="Arachchi H.M."/>
            <person name="Berlin A."/>
            <person name="Chapman S.B."/>
            <person name="Goldberg J."/>
            <person name="Griggs A."/>
            <person name="Gujja S."/>
            <person name="Hansen M."/>
            <person name="Howarth C."/>
            <person name="Imamovic A."/>
            <person name="Larimer J."/>
            <person name="McCowen C."/>
            <person name="Montmayeur A."/>
            <person name="Murphy C."/>
            <person name="Neiman D."/>
            <person name="Pearson M."/>
            <person name="Priest M."/>
            <person name="Roberts A."/>
            <person name="Saif S."/>
            <person name="Shea T."/>
            <person name="Sisk P."/>
            <person name="Sykes S."/>
            <person name="Wortman J."/>
            <person name="Nusbaum C."/>
            <person name="Birren B."/>
        </authorList>
    </citation>
    <scope>NUCLEOTIDE SEQUENCE [LARGE SCALE GENOMIC DNA]</scope>
    <source>
        <strain evidence="3 4">VS20</strain>
    </source>
</reference>
<dbReference type="PANTHER" id="PTHR33875">
    <property type="entry name" value="OS09G0542200 PROTEIN"/>
    <property type="match status" value="1"/>
</dbReference>
<evidence type="ECO:0000256" key="1">
    <source>
        <dbReference type="SAM" id="SignalP"/>
    </source>
</evidence>
<protein>
    <recommendedName>
        <fullName evidence="2">Thioredoxin-like fold domain-containing protein</fullName>
    </recommendedName>
</protein>
<feature type="signal peptide" evidence="1">
    <location>
        <begin position="1"/>
        <end position="22"/>
    </location>
</feature>
<accession>T0PZK1</accession>
<organism evidence="3 4">
    <name type="scientific">Saprolegnia diclina (strain VS20)</name>
    <dbReference type="NCBI Taxonomy" id="1156394"/>
    <lineage>
        <taxon>Eukaryota</taxon>
        <taxon>Sar</taxon>
        <taxon>Stramenopiles</taxon>
        <taxon>Oomycota</taxon>
        <taxon>Saprolegniomycetes</taxon>
        <taxon>Saprolegniales</taxon>
        <taxon>Saprolegniaceae</taxon>
        <taxon>Saprolegnia</taxon>
    </lineage>
</organism>
<keyword evidence="4" id="KW-1185">Reference proteome</keyword>
<dbReference type="OMA" id="NQERFWN"/>
<evidence type="ECO:0000313" key="4">
    <source>
        <dbReference type="Proteomes" id="UP000030762"/>
    </source>
</evidence>
<dbReference type="InterPro" id="IPR036249">
    <property type="entry name" value="Thioredoxin-like_sf"/>
</dbReference>
<dbReference type="STRING" id="1156394.T0PZK1"/>
<dbReference type="GeneID" id="19952184"/>
<keyword evidence="1" id="KW-0732">Signal</keyword>
<dbReference type="PANTHER" id="PTHR33875:SF2">
    <property type="entry name" value="ACR183CP"/>
    <property type="match status" value="1"/>
</dbReference>
<name>T0PZK1_SAPDV</name>
<dbReference type="VEuPathDB" id="FungiDB:SDRG_11457"/>
<dbReference type="Gene3D" id="3.40.30.10">
    <property type="entry name" value="Glutaredoxin"/>
    <property type="match status" value="1"/>
</dbReference>
<dbReference type="InterPro" id="IPR012336">
    <property type="entry name" value="Thioredoxin-like_fold"/>
</dbReference>
<dbReference type="AlphaFoldDB" id="T0PZK1"/>
<dbReference type="Proteomes" id="UP000030762">
    <property type="component" value="Unassembled WGS sequence"/>
</dbReference>
<dbReference type="OrthoDB" id="37297at2759"/>
<feature type="domain" description="Thioredoxin-like fold" evidence="2">
    <location>
        <begin position="36"/>
        <end position="213"/>
    </location>
</feature>
<dbReference type="RefSeq" id="XP_008615722.1">
    <property type="nucleotide sequence ID" value="XM_008617500.1"/>
</dbReference>
<dbReference type="EMBL" id="JH767172">
    <property type="protein sequence ID" value="EQC30984.1"/>
    <property type="molecule type" value="Genomic_DNA"/>
</dbReference>
<evidence type="ECO:0000259" key="2">
    <source>
        <dbReference type="Pfam" id="PF13462"/>
    </source>
</evidence>
<evidence type="ECO:0000313" key="3">
    <source>
        <dbReference type="EMBL" id="EQC30984.1"/>
    </source>
</evidence>
<gene>
    <name evidence="3" type="ORF">SDRG_11457</name>
</gene>
<dbReference type="Pfam" id="PF13462">
    <property type="entry name" value="Thioredoxin_4"/>
    <property type="match status" value="1"/>
</dbReference>
<dbReference type="InParanoid" id="T0PZK1"/>
<dbReference type="SUPFAM" id="SSF52833">
    <property type="entry name" value="Thioredoxin-like"/>
    <property type="match status" value="1"/>
</dbReference>
<feature type="chain" id="PRO_5004569363" description="Thioredoxin-like fold domain-containing protein" evidence="1">
    <location>
        <begin position="23"/>
        <end position="289"/>
    </location>
</feature>
<sequence length="289" mass="31927">MTWPRFAFAVWACAMLAALVAADVPRTTPGFVYKGGLATAPVQLEIFIDLLCPYSKAAYPAMKKLEAAFKGSDLRITFQVLPLPFHKHAFTVAQSAATLTHLLGIETFPPWLETIYANQDRLYNAPTKDMTAVHVVDLLFDWASTAFPTLTKEAWSAQMTGHGGSDMDEKTRQLFRYSLAHGISGTPMFYLNGVHYDAADSSWSFEQWHKTIQALVDANKPATLHEFDTSAAMLLASQRRLPSRRVFYGDVTNANCNGAGQACEFLHQQSMCCSADEVCIVQHGCKAFA</sequence>
<dbReference type="eggNOG" id="KOG2567">
    <property type="taxonomic scope" value="Eukaryota"/>
</dbReference>